<dbReference type="InterPro" id="IPR004111">
    <property type="entry name" value="Repressor_TetR_C"/>
</dbReference>
<dbReference type="Pfam" id="PF00440">
    <property type="entry name" value="TetR_N"/>
    <property type="match status" value="1"/>
</dbReference>
<evidence type="ECO:0000313" key="9">
    <source>
        <dbReference type="Proteomes" id="UP000619355"/>
    </source>
</evidence>
<protein>
    <recommendedName>
        <fullName evidence="7">HTH tetR-type domain-containing protein</fullName>
    </recommendedName>
</protein>
<evidence type="ECO:0000256" key="2">
    <source>
        <dbReference type="ARBA" id="ARBA00023015"/>
    </source>
</evidence>
<feature type="domain" description="HTH tetR-type" evidence="7">
    <location>
        <begin position="5"/>
        <end position="65"/>
    </location>
</feature>
<name>A0A919EZD0_9ACTN</name>
<feature type="DNA-binding region" description="H-T-H motif" evidence="5">
    <location>
        <begin position="28"/>
        <end position="47"/>
    </location>
</feature>
<dbReference type="AlphaFoldDB" id="A0A919EZD0"/>
<dbReference type="InterPro" id="IPR050109">
    <property type="entry name" value="HTH-type_TetR-like_transc_reg"/>
</dbReference>
<organism evidence="8 9">
    <name type="scientific">Streptomyces capoamus</name>
    <dbReference type="NCBI Taxonomy" id="68183"/>
    <lineage>
        <taxon>Bacteria</taxon>
        <taxon>Bacillati</taxon>
        <taxon>Actinomycetota</taxon>
        <taxon>Actinomycetes</taxon>
        <taxon>Kitasatosporales</taxon>
        <taxon>Streptomycetaceae</taxon>
        <taxon>Streptomyces</taxon>
    </lineage>
</organism>
<dbReference type="Pfam" id="PF02909">
    <property type="entry name" value="TetR_C_1"/>
    <property type="match status" value="1"/>
</dbReference>
<keyword evidence="3 5" id="KW-0238">DNA-binding</keyword>
<feature type="region of interest" description="Disordered" evidence="6">
    <location>
        <begin position="215"/>
        <end position="319"/>
    </location>
</feature>
<dbReference type="PRINTS" id="PR00400">
    <property type="entry name" value="TETREPRESSOR"/>
</dbReference>
<evidence type="ECO:0000256" key="6">
    <source>
        <dbReference type="SAM" id="MobiDB-lite"/>
    </source>
</evidence>
<dbReference type="EMBL" id="BNBF01000018">
    <property type="protein sequence ID" value="GHG62794.1"/>
    <property type="molecule type" value="Genomic_DNA"/>
</dbReference>
<evidence type="ECO:0000256" key="4">
    <source>
        <dbReference type="ARBA" id="ARBA00023163"/>
    </source>
</evidence>
<dbReference type="InterPro" id="IPR036271">
    <property type="entry name" value="Tet_transcr_reg_TetR-rel_C_sf"/>
</dbReference>
<evidence type="ECO:0000256" key="5">
    <source>
        <dbReference type="PROSITE-ProRule" id="PRU00335"/>
    </source>
</evidence>
<dbReference type="GO" id="GO:0003700">
    <property type="term" value="F:DNA-binding transcription factor activity"/>
    <property type="evidence" value="ECO:0007669"/>
    <property type="project" value="TreeGrafter"/>
</dbReference>
<reference evidence="9" key="1">
    <citation type="journal article" date="2019" name="Int. J. Syst. Evol. Microbiol.">
        <title>The Global Catalogue of Microorganisms (GCM) 10K type strain sequencing project: providing services to taxonomists for standard genome sequencing and annotation.</title>
        <authorList>
            <consortium name="The Broad Institute Genomics Platform"/>
            <consortium name="The Broad Institute Genome Sequencing Center for Infectious Disease"/>
            <person name="Wu L."/>
            <person name="Ma J."/>
        </authorList>
    </citation>
    <scope>NUCLEOTIDE SEQUENCE [LARGE SCALE GENOMIC DNA]</scope>
    <source>
        <strain evidence="9">JCM 4253</strain>
    </source>
</reference>
<dbReference type="PROSITE" id="PS01081">
    <property type="entry name" value="HTH_TETR_1"/>
    <property type="match status" value="1"/>
</dbReference>
<keyword evidence="4" id="KW-0804">Transcription</keyword>
<dbReference type="Proteomes" id="UP000619355">
    <property type="component" value="Unassembled WGS sequence"/>
</dbReference>
<dbReference type="InterPro" id="IPR023772">
    <property type="entry name" value="DNA-bd_HTH_TetR-type_CS"/>
</dbReference>
<dbReference type="SUPFAM" id="SSF48498">
    <property type="entry name" value="Tetracyclin repressor-like, C-terminal domain"/>
    <property type="match status" value="1"/>
</dbReference>
<dbReference type="SUPFAM" id="SSF46689">
    <property type="entry name" value="Homeodomain-like"/>
    <property type="match status" value="1"/>
</dbReference>
<feature type="compositionally biased region" description="Polar residues" evidence="6">
    <location>
        <begin position="308"/>
        <end position="319"/>
    </location>
</feature>
<keyword evidence="2" id="KW-0805">Transcription regulation</keyword>
<sequence>MPRETLNRDQIVDAAIELLDEEGIEGLSMRRLGKRLNSAATAMYWHVGSKENLVVLAGDRVWGEVELVDPQESGWRAAARALVSETYAMVKRHPWLVPAISTHFVYGPGMARFQDHSYAIYEVAGFQGRDLDWAMNTAFTFVAGTALLDATQAAAAKADADDIAAQADQIAAQYPRLKERMAVLGGADPAELLSQKFAFGLETILDGLEARLRGQGSRSPVAAPDLPAEPEARSGRGADEPGDAGAGSGARTDAPGDAGAGPGTGADESGDARADESGGPGTGPEDATATGPAPDARPAGRPRRTTASAASQSVRGLFH</sequence>
<dbReference type="InterPro" id="IPR001647">
    <property type="entry name" value="HTH_TetR"/>
</dbReference>
<keyword evidence="9" id="KW-1185">Reference proteome</keyword>
<evidence type="ECO:0000256" key="3">
    <source>
        <dbReference type="ARBA" id="ARBA00023125"/>
    </source>
</evidence>
<dbReference type="RefSeq" id="WP_229900426.1">
    <property type="nucleotide sequence ID" value="NZ_BNBF01000018.1"/>
</dbReference>
<dbReference type="PANTHER" id="PTHR30055:SF151">
    <property type="entry name" value="TRANSCRIPTIONAL REGULATORY PROTEIN"/>
    <property type="match status" value="1"/>
</dbReference>
<dbReference type="Gene3D" id="1.10.357.10">
    <property type="entry name" value="Tetracycline Repressor, domain 2"/>
    <property type="match status" value="1"/>
</dbReference>
<dbReference type="GO" id="GO:0046677">
    <property type="term" value="P:response to antibiotic"/>
    <property type="evidence" value="ECO:0007669"/>
    <property type="project" value="InterPro"/>
</dbReference>
<comment type="caution">
    <text evidence="8">The sequence shown here is derived from an EMBL/GenBank/DDBJ whole genome shotgun (WGS) entry which is preliminary data.</text>
</comment>
<proteinExistence type="predicted"/>
<dbReference type="PANTHER" id="PTHR30055">
    <property type="entry name" value="HTH-TYPE TRANSCRIPTIONAL REGULATOR RUTR"/>
    <property type="match status" value="1"/>
</dbReference>
<evidence type="ECO:0000313" key="8">
    <source>
        <dbReference type="EMBL" id="GHG62794.1"/>
    </source>
</evidence>
<dbReference type="PRINTS" id="PR00455">
    <property type="entry name" value="HTHTETR"/>
</dbReference>
<evidence type="ECO:0000259" key="7">
    <source>
        <dbReference type="PROSITE" id="PS50977"/>
    </source>
</evidence>
<dbReference type="InterPro" id="IPR003012">
    <property type="entry name" value="Tet_transcr_reg_TetR"/>
</dbReference>
<keyword evidence="1" id="KW-0678">Repressor</keyword>
<evidence type="ECO:0000256" key="1">
    <source>
        <dbReference type="ARBA" id="ARBA00022491"/>
    </source>
</evidence>
<dbReference type="GO" id="GO:0000976">
    <property type="term" value="F:transcription cis-regulatory region binding"/>
    <property type="evidence" value="ECO:0007669"/>
    <property type="project" value="TreeGrafter"/>
</dbReference>
<dbReference type="GO" id="GO:0045892">
    <property type="term" value="P:negative regulation of DNA-templated transcription"/>
    <property type="evidence" value="ECO:0007669"/>
    <property type="project" value="InterPro"/>
</dbReference>
<dbReference type="PROSITE" id="PS50977">
    <property type="entry name" value="HTH_TETR_2"/>
    <property type="match status" value="1"/>
</dbReference>
<feature type="compositionally biased region" description="Basic and acidic residues" evidence="6">
    <location>
        <begin position="230"/>
        <end position="239"/>
    </location>
</feature>
<gene>
    <name evidence="8" type="ORF">GCM10018980_52850</name>
</gene>
<accession>A0A919EZD0</accession>
<dbReference type="InterPro" id="IPR009057">
    <property type="entry name" value="Homeodomain-like_sf"/>
</dbReference>
<feature type="compositionally biased region" description="Low complexity" evidence="6">
    <location>
        <begin position="283"/>
        <end position="299"/>
    </location>
</feature>